<name>A0ABS7Q3N4_9ACTN</name>
<dbReference type="EMBL" id="JAINZZ010000006">
    <property type="protein sequence ID" value="MBY8877563.1"/>
    <property type="molecule type" value="Genomic_DNA"/>
</dbReference>
<keyword evidence="2" id="KW-1185">Reference proteome</keyword>
<proteinExistence type="predicted"/>
<evidence type="ECO:0000313" key="1">
    <source>
        <dbReference type="EMBL" id="MBY8877563.1"/>
    </source>
</evidence>
<evidence type="ECO:0000313" key="2">
    <source>
        <dbReference type="Proteomes" id="UP000778578"/>
    </source>
</evidence>
<sequence length="139" mass="14896">MEHAVTDRPAATSPARLAADIVAVVREGSGIRLDYTLGSLASVDRVIGNIRREQPPIEAVLPALQGFGAYAGQVLVLATSATWVVFDADQRDTFGQAFGLRTPDGQVWNPLGRAVQRYENGPQDSLRAFCLTVAESARS</sequence>
<comment type="caution">
    <text evidence="1">The sequence shown here is derived from an EMBL/GenBank/DDBJ whole genome shotgun (WGS) entry which is preliminary data.</text>
</comment>
<protein>
    <submittedName>
        <fullName evidence="1">Uncharacterized protein</fullName>
    </submittedName>
</protein>
<gene>
    <name evidence="1" type="ORF">K7862_07935</name>
</gene>
<organism evidence="1 2">
    <name type="scientific">Actinacidiphila acidipaludis</name>
    <dbReference type="NCBI Taxonomy" id="2873382"/>
    <lineage>
        <taxon>Bacteria</taxon>
        <taxon>Bacillati</taxon>
        <taxon>Actinomycetota</taxon>
        <taxon>Actinomycetes</taxon>
        <taxon>Kitasatosporales</taxon>
        <taxon>Streptomycetaceae</taxon>
        <taxon>Actinacidiphila</taxon>
    </lineage>
</organism>
<dbReference type="RefSeq" id="WP_222961714.1">
    <property type="nucleotide sequence ID" value="NZ_JAINZZ010000006.1"/>
</dbReference>
<reference evidence="1 2" key="1">
    <citation type="submission" date="2021-08" db="EMBL/GenBank/DDBJ databases">
        <title>WGS of actinomycetes from Thailand.</title>
        <authorList>
            <person name="Thawai C."/>
        </authorList>
    </citation>
    <scope>NUCLEOTIDE SEQUENCE [LARGE SCALE GENOMIC DNA]</scope>
    <source>
        <strain evidence="1 2">PLK6-54</strain>
    </source>
</reference>
<dbReference type="Proteomes" id="UP000778578">
    <property type="component" value="Unassembled WGS sequence"/>
</dbReference>
<accession>A0ABS7Q3N4</accession>